<evidence type="ECO:0000313" key="3">
    <source>
        <dbReference type="Proteomes" id="UP000054740"/>
    </source>
</evidence>
<accession>A0A158I2A6</accession>
<dbReference type="RefSeq" id="WP_053572367.1">
    <property type="nucleotide sequence ID" value="NZ_FCNY02000010.1"/>
</dbReference>
<keyword evidence="3" id="KW-1185">Reference proteome</keyword>
<dbReference type="Proteomes" id="UP000054740">
    <property type="component" value="Unassembled WGS sequence"/>
</dbReference>
<evidence type="ECO:0000313" key="2">
    <source>
        <dbReference type="EMBL" id="SAL50722.1"/>
    </source>
</evidence>
<dbReference type="SUPFAM" id="SSF55331">
    <property type="entry name" value="Tautomerase/MIF"/>
    <property type="match status" value="1"/>
</dbReference>
<protein>
    <submittedName>
        <fullName evidence="2">4-oxalocrotonate tautomerase</fullName>
    </submittedName>
</protein>
<proteinExistence type="predicted"/>
<gene>
    <name evidence="2" type="ORF">AWB70_04101</name>
</gene>
<dbReference type="InterPro" id="IPR014347">
    <property type="entry name" value="Tautomerase/MIF_sf"/>
</dbReference>
<feature type="domain" description="Tautomerase cis-CaaD-like" evidence="1">
    <location>
        <begin position="1"/>
        <end position="130"/>
    </location>
</feature>
<name>A0A158I2A6_CABCO</name>
<dbReference type="Gene3D" id="3.30.429.10">
    <property type="entry name" value="Macrophage Migration Inhibitory Factor"/>
    <property type="match status" value="1"/>
</dbReference>
<dbReference type="Pfam" id="PF14832">
    <property type="entry name" value="Tautomerase_3"/>
    <property type="match status" value="1"/>
</dbReference>
<dbReference type="AlphaFoldDB" id="A0A158I2A6"/>
<dbReference type="InterPro" id="IPR028116">
    <property type="entry name" value="Cis-CaaD-like"/>
</dbReference>
<evidence type="ECO:0000259" key="1">
    <source>
        <dbReference type="Pfam" id="PF14832"/>
    </source>
</evidence>
<reference evidence="3" key="1">
    <citation type="submission" date="2016-01" db="EMBL/GenBank/DDBJ databases">
        <authorList>
            <person name="Peeters C."/>
        </authorList>
    </citation>
    <scope>NUCLEOTIDE SEQUENCE [LARGE SCALE GENOMIC DNA]</scope>
</reference>
<dbReference type="EMBL" id="FCNY02000010">
    <property type="protein sequence ID" value="SAL50722.1"/>
    <property type="molecule type" value="Genomic_DNA"/>
</dbReference>
<sequence>MPTYVVAAAEGRLDAQLKRAIASGITQAHSEATGAQAFFAQVIFQDIAAGNHFLAGQPMASDHIFVHGEIRAGRTSGQKQRLLERIVTIVVDEARTPSRHVWVYLSELSPSQMVEFGRVLPEPGREAQWLESMSAEDLRFLDALG</sequence>
<organism evidence="2 3">
    <name type="scientific">Caballeronia cordobensis</name>
    <name type="common">Burkholderia cordobensis</name>
    <dbReference type="NCBI Taxonomy" id="1353886"/>
    <lineage>
        <taxon>Bacteria</taxon>
        <taxon>Pseudomonadati</taxon>
        <taxon>Pseudomonadota</taxon>
        <taxon>Betaproteobacteria</taxon>
        <taxon>Burkholderiales</taxon>
        <taxon>Burkholderiaceae</taxon>
        <taxon>Caballeronia</taxon>
    </lineage>
</organism>